<keyword evidence="2" id="KW-1185">Reference proteome</keyword>
<proteinExistence type="predicted"/>
<evidence type="ECO:0000313" key="2">
    <source>
        <dbReference type="Proteomes" id="UP001066276"/>
    </source>
</evidence>
<protein>
    <submittedName>
        <fullName evidence="1">Uncharacterized protein</fullName>
    </submittedName>
</protein>
<gene>
    <name evidence="1" type="ORF">NDU88_000701</name>
</gene>
<comment type="caution">
    <text evidence="1">The sequence shown here is derived from an EMBL/GenBank/DDBJ whole genome shotgun (WGS) entry which is preliminary data.</text>
</comment>
<sequence>MHFKPCVTPSLKCRKRIRLHAHKGDHAAVTKKDMGPSAAVLWSAGSETLLRFACTMFAVHLLTSPPLRCAPRAPS</sequence>
<reference evidence="1" key="1">
    <citation type="journal article" date="2022" name="bioRxiv">
        <title>Sequencing and chromosome-scale assembly of the giantPleurodeles waltlgenome.</title>
        <authorList>
            <person name="Brown T."/>
            <person name="Elewa A."/>
            <person name="Iarovenko S."/>
            <person name="Subramanian E."/>
            <person name="Araus A.J."/>
            <person name="Petzold A."/>
            <person name="Susuki M."/>
            <person name="Suzuki K.-i.T."/>
            <person name="Hayashi T."/>
            <person name="Toyoda A."/>
            <person name="Oliveira C."/>
            <person name="Osipova E."/>
            <person name="Leigh N.D."/>
            <person name="Simon A."/>
            <person name="Yun M.H."/>
        </authorList>
    </citation>
    <scope>NUCLEOTIDE SEQUENCE</scope>
    <source>
        <strain evidence="1">20211129_DDA</strain>
        <tissue evidence="1">Liver</tissue>
    </source>
</reference>
<dbReference type="AlphaFoldDB" id="A0AAV7TFP6"/>
<evidence type="ECO:0000313" key="1">
    <source>
        <dbReference type="EMBL" id="KAJ1175413.1"/>
    </source>
</evidence>
<organism evidence="1 2">
    <name type="scientific">Pleurodeles waltl</name>
    <name type="common">Iberian ribbed newt</name>
    <dbReference type="NCBI Taxonomy" id="8319"/>
    <lineage>
        <taxon>Eukaryota</taxon>
        <taxon>Metazoa</taxon>
        <taxon>Chordata</taxon>
        <taxon>Craniata</taxon>
        <taxon>Vertebrata</taxon>
        <taxon>Euteleostomi</taxon>
        <taxon>Amphibia</taxon>
        <taxon>Batrachia</taxon>
        <taxon>Caudata</taxon>
        <taxon>Salamandroidea</taxon>
        <taxon>Salamandridae</taxon>
        <taxon>Pleurodelinae</taxon>
        <taxon>Pleurodeles</taxon>
    </lineage>
</organism>
<dbReference type="Proteomes" id="UP001066276">
    <property type="component" value="Chromosome 3_2"/>
</dbReference>
<accession>A0AAV7TFP6</accession>
<dbReference type="EMBL" id="JANPWB010000006">
    <property type="protein sequence ID" value="KAJ1175413.1"/>
    <property type="molecule type" value="Genomic_DNA"/>
</dbReference>
<name>A0AAV7TFP6_PLEWA</name>